<proteinExistence type="predicted"/>
<keyword evidence="3" id="KW-1185">Reference proteome</keyword>
<feature type="region of interest" description="Disordered" evidence="1">
    <location>
        <begin position="29"/>
        <end position="50"/>
    </location>
</feature>
<name>A0A8J4EXX9_9CHLO</name>
<gene>
    <name evidence="2" type="ORF">Vafri_7611</name>
</gene>
<reference evidence="2" key="1">
    <citation type="journal article" date="2021" name="Proc. Natl. Acad. Sci. U.S.A.">
        <title>Three genomes in the algal genus Volvox reveal the fate of a haploid sex-determining region after a transition to homothallism.</title>
        <authorList>
            <person name="Yamamoto K."/>
            <person name="Hamaji T."/>
            <person name="Kawai-Toyooka H."/>
            <person name="Matsuzaki R."/>
            <person name="Takahashi F."/>
            <person name="Nishimura Y."/>
            <person name="Kawachi M."/>
            <person name="Noguchi H."/>
            <person name="Minakuchi Y."/>
            <person name="Umen J.G."/>
            <person name="Toyoda A."/>
            <person name="Nozaki H."/>
        </authorList>
    </citation>
    <scope>NUCLEOTIDE SEQUENCE</scope>
    <source>
        <strain evidence="2">NIES-3780</strain>
    </source>
</reference>
<evidence type="ECO:0000256" key="1">
    <source>
        <dbReference type="SAM" id="MobiDB-lite"/>
    </source>
</evidence>
<protein>
    <submittedName>
        <fullName evidence="2">Uncharacterized protein</fullName>
    </submittedName>
</protein>
<sequence length="114" mass="12049">MSAVLQVRRGGGSIALHIKFSSVTFCTHTTGPTSSLPSPPSRQSPPRPCHPLGGICRAHLILSSTMIRPTCMTSLSGRRPSCPADSSRVRADSRSRSRAGSAARRRTAPQKAAV</sequence>
<dbReference type="Proteomes" id="UP000747399">
    <property type="component" value="Unassembled WGS sequence"/>
</dbReference>
<evidence type="ECO:0000313" key="3">
    <source>
        <dbReference type="Proteomes" id="UP000747399"/>
    </source>
</evidence>
<accession>A0A8J4EXX9</accession>
<evidence type="ECO:0000313" key="2">
    <source>
        <dbReference type="EMBL" id="GIL51675.1"/>
    </source>
</evidence>
<dbReference type="AlphaFoldDB" id="A0A8J4EXX9"/>
<feature type="compositionally biased region" description="Pro residues" evidence="1">
    <location>
        <begin position="37"/>
        <end position="49"/>
    </location>
</feature>
<organism evidence="2 3">
    <name type="scientific">Volvox africanus</name>
    <dbReference type="NCBI Taxonomy" id="51714"/>
    <lineage>
        <taxon>Eukaryota</taxon>
        <taxon>Viridiplantae</taxon>
        <taxon>Chlorophyta</taxon>
        <taxon>core chlorophytes</taxon>
        <taxon>Chlorophyceae</taxon>
        <taxon>CS clade</taxon>
        <taxon>Chlamydomonadales</taxon>
        <taxon>Volvocaceae</taxon>
        <taxon>Volvox</taxon>
    </lineage>
</organism>
<dbReference type="EMBL" id="BNCO01000011">
    <property type="protein sequence ID" value="GIL51675.1"/>
    <property type="molecule type" value="Genomic_DNA"/>
</dbReference>
<feature type="region of interest" description="Disordered" evidence="1">
    <location>
        <begin position="72"/>
        <end position="114"/>
    </location>
</feature>
<comment type="caution">
    <text evidence="2">The sequence shown here is derived from an EMBL/GenBank/DDBJ whole genome shotgun (WGS) entry which is preliminary data.</text>
</comment>